<dbReference type="HAMAP" id="MF_00337">
    <property type="entry name" value="Exonuc_7_S"/>
    <property type="match status" value="1"/>
</dbReference>
<evidence type="ECO:0000256" key="5">
    <source>
        <dbReference type="ARBA" id="ARBA00022839"/>
    </source>
</evidence>
<dbReference type="PANTHER" id="PTHR34137:SF1">
    <property type="entry name" value="EXODEOXYRIBONUCLEASE 7 SMALL SUBUNIT"/>
    <property type="match status" value="1"/>
</dbReference>
<dbReference type="Gene3D" id="1.10.287.1040">
    <property type="entry name" value="Exonuclease VII, small subunit"/>
    <property type="match status" value="1"/>
</dbReference>
<dbReference type="AlphaFoldDB" id="A0AAU8DND0"/>
<dbReference type="GO" id="GO:0008855">
    <property type="term" value="F:exodeoxyribonuclease VII activity"/>
    <property type="evidence" value="ECO:0007669"/>
    <property type="project" value="UniProtKB-UniRule"/>
</dbReference>
<comment type="subcellular location">
    <subcellularLocation>
        <location evidence="6">Cytoplasm</location>
    </subcellularLocation>
</comment>
<dbReference type="NCBIfam" id="TIGR01280">
    <property type="entry name" value="xseB"/>
    <property type="match status" value="1"/>
</dbReference>
<evidence type="ECO:0000256" key="7">
    <source>
        <dbReference type="SAM" id="MobiDB-lite"/>
    </source>
</evidence>
<keyword evidence="3 6" id="KW-0540">Nuclease</keyword>
<dbReference type="EC" id="3.1.11.6" evidence="6"/>
<evidence type="ECO:0000256" key="2">
    <source>
        <dbReference type="ARBA" id="ARBA00022490"/>
    </source>
</evidence>
<feature type="region of interest" description="Disordered" evidence="7">
    <location>
        <begin position="1"/>
        <end position="20"/>
    </location>
</feature>
<comment type="subunit">
    <text evidence="6">Heterooligomer composed of large and small subunits.</text>
</comment>
<organism evidence="8">
    <name type="scientific">Nakamurella sp. A5-74</name>
    <dbReference type="NCBI Taxonomy" id="3158264"/>
    <lineage>
        <taxon>Bacteria</taxon>
        <taxon>Bacillati</taxon>
        <taxon>Actinomycetota</taxon>
        <taxon>Actinomycetes</taxon>
        <taxon>Nakamurellales</taxon>
        <taxon>Nakamurellaceae</taxon>
        <taxon>Nakamurella</taxon>
    </lineage>
</organism>
<accession>A0AAU8DND0</accession>
<dbReference type="GO" id="GO:0006308">
    <property type="term" value="P:DNA catabolic process"/>
    <property type="evidence" value="ECO:0007669"/>
    <property type="project" value="UniProtKB-UniRule"/>
</dbReference>
<dbReference type="NCBIfam" id="NF002139">
    <property type="entry name" value="PRK00977.1-3"/>
    <property type="match status" value="1"/>
</dbReference>
<evidence type="ECO:0000313" key="8">
    <source>
        <dbReference type="EMBL" id="XCG62866.1"/>
    </source>
</evidence>
<comment type="similarity">
    <text evidence="1 6">Belongs to the XseB family.</text>
</comment>
<reference evidence="8" key="1">
    <citation type="submission" date="2024-05" db="EMBL/GenBank/DDBJ databases">
        <authorList>
            <person name="Cai S.Y."/>
            <person name="Jin L.M."/>
            <person name="Li H.R."/>
        </authorList>
    </citation>
    <scope>NUCLEOTIDE SEQUENCE</scope>
    <source>
        <strain evidence="8">A5-74</strain>
    </source>
</reference>
<proteinExistence type="inferred from homology"/>
<comment type="function">
    <text evidence="6">Bidirectionally degrades single-stranded DNA into large acid-insoluble oligonucleotides, which are then degraded further into small acid-soluble oligonucleotides.</text>
</comment>
<dbReference type="GO" id="GO:0005829">
    <property type="term" value="C:cytosol"/>
    <property type="evidence" value="ECO:0007669"/>
    <property type="project" value="TreeGrafter"/>
</dbReference>
<dbReference type="EMBL" id="CP159218">
    <property type="protein sequence ID" value="XCG62866.1"/>
    <property type="molecule type" value="Genomic_DNA"/>
</dbReference>
<name>A0AAU8DND0_9ACTN</name>
<dbReference type="InterPro" id="IPR037004">
    <property type="entry name" value="Exonuc_VII_ssu_sf"/>
</dbReference>
<dbReference type="InterPro" id="IPR003761">
    <property type="entry name" value="Exonuc_VII_S"/>
</dbReference>
<sequence length="89" mass="9758">MSPAKKAPTTDATSEDPDTTLSYEQARDELAQVVGTLESGGLDLEESLILWERGEQLARRCEALLDGAQARVRAVLDRVEDEELDEPEG</sequence>
<evidence type="ECO:0000256" key="3">
    <source>
        <dbReference type="ARBA" id="ARBA00022722"/>
    </source>
</evidence>
<evidence type="ECO:0000256" key="1">
    <source>
        <dbReference type="ARBA" id="ARBA00009998"/>
    </source>
</evidence>
<dbReference type="GO" id="GO:0009318">
    <property type="term" value="C:exodeoxyribonuclease VII complex"/>
    <property type="evidence" value="ECO:0007669"/>
    <property type="project" value="UniProtKB-UniRule"/>
</dbReference>
<gene>
    <name evidence="6" type="primary">xseB</name>
    <name evidence="8" type="ORF">ABLG96_16825</name>
</gene>
<protein>
    <recommendedName>
        <fullName evidence="6">Exodeoxyribonuclease 7 small subunit</fullName>
        <ecNumber evidence="6">3.1.11.6</ecNumber>
    </recommendedName>
    <alternativeName>
        <fullName evidence="6">Exodeoxyribonuclease VII small subunit</fullName>
        <shortName evidence="6">Exonuclease VII small subunit</shortName>
    </alternativeName>
</protein>
<keyword evidence="2 6" id="KW-0963">Cytoplasm</keyword>
<dbReference type="RefSeq" id="WP_353648481.1">
    <property type="nucleotide sequence ID" value="NZ_CP159218.1"/>
</dbReference>
<dbReference type="SUPFAM" id="SSF116842">
    <property type="entry name" value="XseB-like"/>
    <property type="match status" value="1"/>
</dbReference>
<dbReference type="Pfam" id="PF02609">
    <property type="entry name" value="Exonuc_VII_S"/>
    <property type="match status" value="1"/>
</dbReference>
<comment type="catalytic activity">
    <reaction evidence="6">
        <text>Exonucleolytic cleavage in either 5'- to 3'- or 3'- to 5'-direction to yield nucleoside 5'-phosphates.</text>
        <dbReference type="EC" id="3.1.11.6"/>
    </reaction>
</comment>
<evidence type="ECO:0000256" key="4">
    <source>
        <dbReference type="ARBA" id="ARBA00022801"/>
    </source>
</evidence>
<evidence type="ECO:0000256" key="6">
    <source>
        <dbReference type="HAMAP-Rule" id="MF_00337"/>
    </source>
</evidence>
<dbReference type="PANTHER" id="PTHR34137">
    <property type="entry name" value="EXODEOXYRIBONUCLEASE 7 SMALL SUBUNIT"/>
    <property type="match status" value="1"/>
</dbReference>
<keyword evidence="4 6" id="KW-0378">Hydrolase</keyword>
<keyword evidence="5 6" id="KW-0269">Exonuclease</keyword>